<name>A0ABN8CQ19_9STRA</name>
<comment type="caution">
    <text evidence="2">The sequence shown here is derived from an EMBL/GenBank/DDBJ whole genome shotgun (WGS) entry which is preliminary data.</text>
</comment>
<accession>A0ABN8CQ19</accession>
<organism evidence="2 3">
    <name type="scientific">Peronospora belbahrii</name>
    <dbReference type="NCBI Taxonomy" id="622444"/>
    <lineage>
        <taxon>Eukaryota</taxon>
        <taxon>Sar</taxon>
        <taxon>Stramenopiles</taxon>
        <taxon>Oomycota</taxon>
        <taxon>Peronosporomycetes</taxon>
        <taxon>Peronosporales</taxon>
        <taxon>Peronosporaceae</taxon>
        <taxon>Peronospora</taxon>
    </lineage>
</organism>
<keyword evidence="1" id="KW-1133">Transmembrane helix</keyword>
<sequence length="118" mass="13843">MSVQSRRSNARLPPEVNRVQYVRNLPLLISPKNSMTFLASTERYDRFVWALIMTPEGQHLLSMKTFTMLRTQWTIYQVSMSVDGILLFFINSINKMQQRKSAAVDFDKQKQELQDLEV</sequence>
<keyword evidence="3" id="KW-1185">Reference proteome</keyword>
<evidence type="ECO:0000313" key="3">
    <source>
        <dbReference type="Proteomes" id="UP001158986"/>
    </source>
</evidence>
<protein>
    <submittedName>
        <fullName evidence="2">Uncharacterized protein</fullName>
    </submittedName>
</protein>
<dbReference type="EMBL" id="CAKLCB010000048">
    <property type="protein sequence ID" value="CAH0514016.1"/>
    <property type="molecule type" value="Genomic_DNA"/>
</dbReference>
<dbReference type="Proteomes" id="UP001158986">
    <property type="component" value="Unassembled WGS sequence"/>
</dbReference>
<evidence type="ECO:0000313" key="2">
    <source>
        <dbReference type="EMBL" id="CAH0514016.1"/>
    </source>
</evidence>
<proteinExistence type="predicted"/>
<evidence type="ECO:0000256" key="1">
    <source>
        <dbReference type="SAM" id="Phobius"/>
    </source>
</evidence>
<feature type="transmembrane region" description="Helical" evidence="1">
    <location>
        <begin position="73"/>
        <end position="90"/>
    </location>
</feature>
<keyword evidence="1" id="KW-0472">Membrane</keyword>
<reference evidence="2 3" key="1">
    <citation type="submission" date="2021-11" db="EMBL/GenBank/DDBJ databases">
        <authorList>
            <person name="Islam A."/>
            <person name="Islam S."/>
            <person name="Flora M.S."/>
            <person name="Rahman M."/>
            <person name="Ziaur R.M."/>
            <person name="Epstein J.H."/>
            <person name="Hassan M."/>
            <person name="Klassen M."/>
            <person name="Woodard K."/>
            <person name="Webb A."/>
            <person name="Webby R.J."/>
            <person name="El Zowalaty M.E."/>
        </authorList>
    </citation>
    <scope>NUCLEOTIDE SEQUENCE [LARGE SCALE GENOMIC DNA]</scope>
    <source>
        <strain evidence="2">Pbs1</strain>
    </source>
</reference>
<gene>
    <name evidence="2" type="ORF">PBS001_LOCUS796</name>
</gene>
<keyword evidence="1" id="KW-0812">Transmembrane</keyword>